<feature type="transmembrane region" description="Helical" evidence="1">
    <location>
        <begin position="342"/>
        <end position="364"/>
    </location>
</feature>
<name>A0A2T4XSV8_ENTCL</name>
<dbReference type="PANTHER" id="PTHR23028:SF53">
    <property type="entry name" value="ACYL_TRANSF_3 DOMAIN-CONTAINING PROTEIN"/>
    <property type="match status" value="1"/>
</dbReference>
<feature type="transmembrane region" description="Helical" evidence="1">
    <location>
        <begin position="210"/>
        <end position="231"/>
    </location>
</feature>
<dbReference type="AlphaFoldDB" id="A0A2T4XSV8"/>
<dbReference type="Pfam" id="PF01757">
    <property type="entry name" value="Acyl_transf_3"/>
    <property type="match status" value="1"/>
</dbReference>
<feature type="transmembrane region" description="Helical" evidence="1">
    <location>
        <begin position="275"/>
        <end position="294"/>
    </location>
</feature>
<comment type="caution">
    <text evidence="3">The sequence shown here is derived from an EMBL/GenBank/DDBJ whole genome shotgun (WGS) entry which is preliminary data.</text>
</comment>
<keyword evidence="1" id="KW-1133">Transmembrane helix</keyword>
<gene>
    <name evidence="3" type="ORF">DA103_25510</name>
</gene>
<protein>
    <submittedName>
        <fullName evidence="3">Acyltransferase</fullName>
    </submittedName>
</protein>
<dbReference type="EMBL" id="PZPP01000063">
    <property type="protein sequence ID" value="PTM32977.1"/>
    <property type="molecule type" value="Genomic_DNA"/>
</dbReference>
<accession>A0A2T4XSV8</accession>
<dbReference type="InterPro" id="IPR002656">
    <property type="entry name" value="Acyl_transf_3_dom"/>
</dbReference>
<keyword evidence="3" id="KW-0012">Acyltransferase</keyword>
<evidence type="ECO:0000313" key="4">
    <source>
        <dbReference type="Proteomes" id="UP000241614"/>
    </source>
</evidence>
<feature type="transmembrane region" description="Helical" evidence="1">
    <location>
        <begin position="48"/>
        <end position="70"/>
    </location>
</feature>
<keyword evidence="1" id="KW-0812">Transmembrane</keyword>
<sequence length="369" mass="42252">MNVNIHLGVVNMILSIHYLRGIAALLVVLFHFRDKLNNVYTQKDLGDLLFGGGLAGVDLFFLISGFIIVYSTKKKEINNILFFFVRRAFRIYPLLIISCVLYYLVITEMMKYSTDEGLIKLFVSIIPFNLNWSEEAPYFGYNLLYPAWTITYEIAFYIMFGLSISISHRYRTIIASVFIISIVSLVQYYSRGELSMSGSVSAGLLEHSTLFGYINVFTSPMMFEFVVGMIIGELYIKSRQIETISQHIKKISIICLLFALSMCFVMFFSKVPYGHGLFGFGVLSFVVITSLLFYERTNDIHKNKALSFLGDISYSLYMCHAIILAAYLYLYTRIDFLQYINGMSLVVMLCSVSMVTAFLMHVYIELPCI</sequence>
<reference evidence="3 4" key="1">
    <citation type="submission" date="2018-04" db="EMBL/GenBank/DDBJ databases">
        <title>Genome sequencing reveals highly heavy metal resistance and biotechnology application of the novel Enterobacter cloacae amazonensis isolated from wastewater river in Manaus - Amazonas.</title>
        <authorList>
            <person name="Astolfi M.C.T."/>
            <person name="Carvalho E.B.D.S."/>
            <person name="Lacerda L.B."/>
            <person name="Pinto M.V."/>
            <person name="Nogueira V.B."/>
            <person name="Barros A.M."/>
            <person name="Astolfi-Filho S."/>
        </authorList>
    </citation>
    <scope>NUCLEOTIDE SEQUENCE [LARGE SCALE GENOMIC DNA]</scope>
    <source>
        <strain evidence="4">amazonensis</strain>
    </source>
</reference>
<dbReference type="OrthoDB" id="9767863at2"/>
<feature type="transmembrane region" description="Helical" evidence="1">
    <location>
        <begin position="306"/>
        <end position="330"/>
    </location>
</feature>
<dbReference type="Proteomes" id="UP000241614">
    <property type="component" value="Unassembled WGS sequence"/>
</dbReference>
<organism evidence="3 4">
    <name type="scientific">Enterobacter cloacae</name>
    <dbReference type="NCBI Taxonomy" id="550"/>
    <lineage>
        <taxon>Bacteria</taxon>
        <taxon>Pseudomonadati</taxon>
        <taxon>Pseudomonadota</taxon>
        <taxon>Gammaproteobacteria</taxon>
        <taxon>Enterobacterales</taxon>
        <taxon>Enterobacteriaceae</taxon>
        <taxon>Enterobacter</taxon>
        <taxon>Enterobacter cloacae complex</taxon>
    </lineage>
</organism>
<keyword evidence="3" id="KW-0808">Transferase</keyword>
<evidence type="ECO:0000313" key="3">
    <source>
        <dbReference type="EMBL" id="PTM32977.1"/>
    </source>
</evidence>
<proteinExistence type="predicted"/>
<keyword evidence="1" id="KW-0472">Membrane</keyword>
<feature type="transmembrane region" description="Helical" evidence="1">
    <location>
        <begin position="91"/>
        <end position="110"/>
    </location>
</feature>
<dbReference type="InterPro" id="IPR050879">
    <property type="entry name" value="Acyltransferase_3"/>
</dbReference>
<dbReference type="PANTHER" id="PTHR23028">
    <property type="entry name" value="ACETYLTRANSFERASE"/>
    <property type="match status" value="1"/>
</dbReference>
<feature type="domain" description="Acyltransferase 3" evidence="2">
    <location>
        <begin position="14"/>
        <end position="360"/>
    </location>
</feature>
<evidence type="ECO:0000256" key="1">
    <source>
        <dbReference type="SAM" id="Phobius"/>
    </source>
</evidence>
<evidence type="ECO:0000259" key="2">
    <source>
        <dbReference type="Pfam" id="PF01757"/>
    </source>
</evidence>
<feature type="transmembrane region" description="Helical" evidence="1">
    <location>
        <begin position="251"/>
        <end position="269"/>
    </location>
</feature>
<dbReference type="GO" id="GO:0000271">
    <property type="term" value="P:polysaccharide biosynthetic process"/>
    <property type="evidence" value="ECO:0007669"/>
    <property type="project" value="TreeGrafter"/>
</dbReference>
<feature type="transmembrane region" description="Helical" evidence="1">
    <location>
        <begin position="172"/>
        <end position="190"/>
    </location>
</feature>
<feature type="transmembrane region" description="Helical" evidence="1">
    <location>
        <begin position="12"/>
        <end position="32"/>
    </location>
</feature>
<dbReference type="GO" id="GO:0016747">
    <property type="term" value="F:acyltransferase activity, transferring groups other than amino-acyl groups"/>
    <property type="evidence" value="ECO:0007669"/>
    <property type="project" value="InterPro"/>
</dbReference>
<feature type="transmembrane region" description="Helical" evidence="1">
    <location>
        <begin position="138"/>
        <end position="160"/>
    </location>
</feature>
<dbReference type="GO" id="GO:0016020">
    <property type="term" value="C:membrane"/>
    <property type="evidence" value="ECO:0007669"/>
    <property type="project" value="TreeGrafter"/>
</dbReference>